<name>A0A7S4SM91_9DINO</name>
<feature type="compositionally biased region" description="Acidic residues" evidence="2">
    <location>
        <begin position="412"/>
        <end position="422"/>
    </location>
</feature>
<keyword evidence="1" id="KW-0175">Coiled coil</keyword>
<reference evidence="3" key="1">
    <citation type="submission" date="2021-01" db="EMBL/GenBank/DDBJ databases">
        <authorList>
            <person name="Corre E."/>
            <person name="Pelletier E."/>
            <person name="Niang G."/>
            <person name="Scheremetjew M."/>
            <person name="Finn R."/>
            <person name="Kale V."/>
            <person name="Holt S."/>
            <person name="Cochrane G."/>
            <person name="Meng A."/>
            <person name="Brown T."/>
            <person name="Cohen L."/>
        </authorList>
    </citation>
    <scope>NUCLEOTIDE SEQUENCE</scope>
    <source>
        <strain evidence="3">CCMP3105</strain>
    </source>
</reference>
<dbReference type="EMBL" id="HBNR01073809">
    <property type="protein sequence ID" value="CAE4650022.1"/>
    <property type="molecule type" value="Transcribed_RNA"/>
</dbReference>
<feature type="compositionally biased region" description="Polar residues" evidence="2">
    <location>
        <begin position="816"/>
        <end position="825"/>
    </location>
</feature>
<feature type="coiled-coil region" evidence="1">
    <location>
        <begin position="598"/>
        <end position="632"/>
    </location>
</feature>
<evidence type="ECO:0000256" key="2">
    <source>
        <dbReference type="SAM" id="MobiDB-lite"/>
    </source>
</evidence>
<organism evidence="3">
    <name type="scientific">Alexandrium monilatum</name>
    <dbReference type="NCBI Taxonomy" id="311494"/>
    <lineage>
        <taxon>Eukaryota</taxon>
        <taxon>Sar</taxon>
        <taxon>Alveolata</taxon>
        <taxon>Dinophyceae</taxon>
        <taxon>Gonyaulacales</taxon>
        <taxon>Pyrocystaceae</taxon>
        <taxon>Alexandrium</taxon>
    </lineage>
</organism>
<feature type="compositionally biased region" description="Basic and acidic residues" evidence="2">
    <location>
        <begin position="1"/>
        <end position="11"/>
    </location>
</feature>
<feature type="region of interest" description="Disordered" evidence="2">
    <location>
        <begin position="181"/>
        <end position="204"/>
    </location>
</feature>
<feature type="region of interest" description="Disordered" evidence="2">
    <location>
        <begin position="412"/>
        <end position="458"/>
    </location>
</feature>
<gene>
    <name evidence="3" type="ORF">AMON00008_LOCUS52377</name>
</gene>
<dbReference type="AlphaFoldDB" id="A0A7S4SM91"/>
<evidence type="ECO:0000313" key="3">
    <source>
        <dbReference type="EMBL" id="CAE4650022.1"/>
    </source>
</evidence>
<feature type="compositionally biased region" description="Basic residues" evidence="2">
    <location>
        <begin position="181"/>
        <end position="192"/>
    </location>
</feature>
<feature type="coiled-coil region" evidence="1">
    <location>
        <begin position="207"/>
        <end position="279"/>
    </location>
</feature>
<feature type="compositionally biased region" description="Acidic residues" evidence="2">
    <location>
        <begin position="62"/>
        <end position="77"/>
    </location>
</feature>
<proteinExistence type="predicted"/>
<feature type="region of interest" description="Disordered" evidence="2">
    <location>
        <begin position="46"/>
        <end position="77"/>
    </location>
</feature>
<feature type="region of interest" description="Disordered" evidence="2">
    <location>
        <begin position="813"/>
        <end position="857"/>
    </location>
</feature>
<protein>
    <submittedName>
        <fullName evidence="3">Uncharacterized protein</fullName>
    </submittedName>
</protein>
<evidence type="ECO:0000256" key="1">
    <source>
        <dbReference type="SAM" id="Coils"/>
    </source>
</evidence>
<accession>A0A7S4SM91</accession>
<sequence>MPRHPSARDRASMFAPPPAQPSPVAEHETEVKEVGARIAELLGEIGFPSEEEPAQPVLLPDGEGEGVADAEASSDSDLDIYCTGDGQQRAERRLEKLLGRVNCDEREATLGEVSEWLEGRASCARQDLHHLSRMDRECVDQGAEILLALKDLREQVGRRGRDTMSSVQDFRTALSQIMRNRRASKHVSRARRSSTMPPPEPQSIMTDEQLGEAIKELQERVRQSEAQAREELRELRHAERVLLQSDEDDVADPDSGDIIAEQEKMLLLLKESIEEYETRARLVKEVNDNLHGKVKMGPYGEVIRLSQEAMRISQALQEEVSSSVLPELLAQREADQGEELKLPNEDRLVQLVAQCEALQRKSGALGSLAARMSEGNDLEEDLAAQLRTLGTGQLPQSTLLHDCLIALEEVDDDLEDSGPEAEEASKQQQQQEHQQHRTGRPKPEVGPDPSEDDVRRHAQTCLQESSSLQKKILEVVQSTKAKQAEAKAMEEEDQAVMRLLDVLEGHKALFKGALAAARHGQPVLESPPSPVAGVRRQLFSEARLGIDAGKDIMPPPGKTSFYSVVAQARCTSLGWKGTQELPPEDMSWLSAFKADEDNAYAKEALEEQENALKAMVEEEKRLSQECGELEDVLSRKVAEITTLSRTPHGGVTEHTAGLLTESAKAGHEAIKDLSRSLQALREVALQQPARLEPCLTLQERRQGVKEALEGSPRGKIAAPAETTAAVKEARNLRDCNAALLKQLDGEQAQVLERRQVQKRRKEAGLRSAQRRWQQAEREVSSRRVRQQTRAVESMRRELALALTHRRHRVIKAVQDPSKNVQQQASVHEDPSKNVQQQASVHEHAAALQQLRDPSETT</sequence>
<feature type="region of interest" description="Disordered" evidence="2">
    <location>
        <begin position="1"/>
        <end position="28"/>
    </location>
</feature>